<dbReference type="AlphaFoldDB" id="A0A9P6AJN3"/>
<comment type="caution">
    <text evidence="1">The sequence shown here is derived from an EMBL/GenBank/DDBJ whole genome shotgun (WGS) entry which is preliminary data.</text>
</comment>
<dbReference type="Proteomes" id="UP000886523">
    <property type="component" value="Unassembled WGS sequence"/>
</dbReference>
<dbReference type="EMBL" id="MU129099">
    <property type="protein sequence ID" value="KAF9506792.1"/>
    <property type="molecule type" value="Genomic_DNA"/>
</dbReference>
<protein>
    <submittedName>
        <fullName evidence="1">Uncharacterized protein</fullName>
    </submittedName>
</protein>
<evidence type="ECO:0000313" key="1">
    <source>
        <dbReference type="EMBL" id="KAF9506792.1"/>
    </source>
</evidence>
<organism evidence="1 2">
    <name type="scientific">Hydnum rufescens UP504</name>
    <dbReference type="NCBI Taxonomy" id="1448309"/>
    <lineage>
        <taxon>Eukaryota</taxon>
        <taxon>Fungi</taxon>
        <taxon>Dikarya</taxon>
        <taxon>Basidiomycota</taxon>
        <taxon>Agaricomycotina</taxon>
        <taxon>Agaricomycetes</taxon>
        <taxon>Cantharellales</taxon>
        <taxon>Hydnaceae</taxon>
        <taxon>Hydnum</taxon>
    </lineage>
</organism>
<keyword evidence="2" id="KW-1185">Reference proteome</keyword>
<proteinExistence type="predicted"/>
<gene>
    <name evidence="1" type="ORF">BS47DRAFT_1399199</name>
</gene>
<name>A0A9P6AJN3_9AGAM</name>
<accession>A0A9P6AJN3</accession>
<sequence length="183" mass="21441">MEAREANHCNHVESICINYYDKHKSDIEDITKILSLLHRTLNSREFKIMAMIDTTAALTCQTHSLNEQRRKLKEMESETIKNHKDSVDLYTKAMAGQGQSQVDSDLHTRHRHRVPGRNLIQPFLHLQTSSMILVQGLQLKLYDHEWLELKDDINEYEYADLPWSQMVQELCGDPLLEHEDDGW</sequence>
<evidence type="ECO:0000313" key="2">
    <source>
        <dbReference type="Proteomes" id="UP000886523"/>
    </source>
</evidence>
<reference evidence="1" key="1">
    <citation type="journal article" date="2020" name="Nat. Commun.">
        <title>Large-scale genome sequencing of mycorrhizal fungi provides insights into the early evolution of symbiotic traits.</title>
        <authorList>
            <person name="Miyauchi S."/>
            <person name="Kiss E."/>
            <person name="Kuo A."/>
            <person name="Drula E."/>
            <person name="Kohler A."/>
            <person name="Sanchez-Garcia M."/>
            <person name="Morin E."/>
            <person name="Andreopoulos B."/>
            <person name="Barry K.W."/>
            <person name="Bonito G."/>
            <person name="Buee M."/>
            <person name="Carver A."/>
            <person name="Chen C."/>
            <person name="Cichocki N."/>
            <person name="Clum A."/>
            <person name="Culley D."/>
            <person name="Crous P.W."/>
            <person name="Fauchery L."/>
            <person name="Girlanda M."/>
            <person name="Hayes R.D."/>
            <person name="Keri Z."/>
            <person name="LaButti K."/>
            <person name="Lipzen A."/>
            <person name="Lombard V."/>
            <person name="Magnuson J."/>
            <person name="Maillard F."/>
            <person name="Murat C."/>
            <person name="Nolan M."/>
            <person name="Ohm R.A."/>
            <person name="Pangilinan J."/>
            <person name="Pereira M.F."/>
            <person name="Perotto S."/>
            <person name="Peter M."/>
            <person name="Pfister S."/>
            <person name="Riley R."/>
            <person name="Sitrit Y."/>
            <person name="Stielow J.B."/>
            <person name="Szollosi G."/>
            <person name="Zifcakova L."/>
            <person name="Stursova M."/>
            <person name="Spatafora J.W."/>
            <person name="Tedersoo L."/>
            <person name="Vaario L.M."/>
            <person name="Yamada A."/>
            <person name="Yan M."/>
            <person name="Wang P."/>
            <person name="Xu J."/>
            <person name="Bruns T."/>
            <person name="Baldrian P."/>
            <person name="Vilgalys R."/>
            <person name="Dunand C."/>
            <person name="Henrissat B."/>
            <person name="Grigoriev I.V."/>
            <person name="Hibbett D."/>
            <person name="Nagy L.G."/>
            <person name="Martin F.M."/>
        </authorList>
    </citation>
    <scope>NUCLEOTIDE SEQUENCE</scope>
    <source>
        <strain evidence="1">UP504</strain>
    </source>
</reference>